<evidence type="ECO:0000313" key="2">
    <source>
        <dbReference type="Proteomes" id="UP000037035"/>
    </source>
</evidence>
<dbReference type="VEuPathDB" id="FungiDB:VP01_58g5"/>
<gene>
    <name evidence="1" type="ORF">VP01_58g5</name>
</gene>
<name>A0A0L6UIK2_9BASI</name>
<accession>A0A0L6UIK2</accession>
<comment type="caution">
    <text evidence="1">The sequence shown here is derived from an EMBL/GenBank/DDBJ whole genome shotgun (WGS) entry which is preliminary data.</text>
</comment>
<protein>
    <submittedName>
        <fullName evidence="1">Uncharacterized protein</fullName>
    </submittedName>
</protein>
<proteinExistence type="predicted"/>
<evidence type="ECO:0000313" key="1">
    <source>
        <dbReference type="EMBL" id="KNZ48112.1"/>
    </source>
</evidence>
<organism evidence="1 2">
    <name type="scientific">Puccinia sorghi</name>
    <dbReference type="NCBI Taxonomy" id="27349"/>
    <lineage>
        <taxon>Eukaryota</taxon>
        <taxon>Fungi</taxon>
        <taxon>Dikarya</taxon>
        <taxon>Basidiomycota</taxon>
        <taxon>Pucciniomycotina</taxon>
        <taxon>Pucciniomycetes</taxon>
        <taxon>Pucciniales</taxon>
        <taxon>Pucciniaceae</taxon>
        <taxon>Puccinia</taxon>
    </lineage>
</organism>
<dbReference type="Proteomes" id="UP000037035">
    <property type="component" value="Unassembled WGS sequence"/>
</dbReference>
<keyword evidence="2" id="KW-1185">Reference proteome</keyword>
<reference evidence="1 2" key="1">
    <citation type="submission" date="2015-08" db="EMBL/GenBank/DDBJ databases">
        <title>Next Generation Sequencing and Analysis of the Genome of Puccinia sorghi L Schw, the Causal Agent of Maize Common Rust.</title>
        <authorList>
            <person name="Rochi L."/>
            <person name="Burguener G."/>
            <person name="Darino M."/>
            <person name="Turjanski A."/>
            <person name="Kreff E."/>
            <person name="Dieguez M.J."/>
            <person name="Sacco F."/>
        </authorList>
    </citation>
    <scope>NUCLEOTIDE SEQUENCE [LARGE SCALE GENOMIC DNA]</scope>
    <source>
        <strain evidence="1 2">RO10H11247</strain>
    </source>
</reference>
<sequence>MGDQQQKKEAKEKILSLSLENQALKSKIDILQISTGPHTRETWLSPECTQRVRSSGSDSGTPVNSGIVRYRLRVVQWIPAGAQHLQMGQGPVGSEQQMQNVKI</sequence>
<dbReference type="EMBL" id="LAVV01011163">
    <property type="protein sequence ID" value="KNZ48112.1"/>
    <property type="molecule type" value="Genomic_DNA"/>
</dbReference>
<dbReference type="AlphaFoldDB" id="A0A0L6UIK2"/>